<sequence>MVSAVFTESILLIASITIAAIFASTVISKSTIIQSFFATQTQMQREIALTSIKIIYVNANGTTVKAWVKNTGMYSISNLDTVDVYFGEVNALQRIPYNSASAPKWVYDDTDTWNPKQTKELTITLSSAIQSNKTYMLKIALPNGITDEYIFST</sequence>
<dbReference type="InterPro" id="IPR002774">
    <property type="entry name" value="Flagellin_arc-type"/>
</dbReference>
<keyword evidence="2" id="KW-1185">Reference proteome</keyword>
<keyword evidence="1" id="KW-0966">Cell projection</keyword>
<dbReference type="AlphaFoldDB" id="A0A2K5ASB9"/>
<reference evidence="2" key="1">
    <citation type="submission" date="2018-01" db="EMBL/GenBank/DDBJ databases">
        <authorList>
            <person name="Kerou L M."/>
        </authorList>
    </citation>
    <scope>NUCLEOTIDE SEQUENCE [LARGE SCALE GENOMIC DNA]</scope>
    <source>
        <strain evidence="2">SCU2</strain>
    </source>
</reference>
<dbReference type="EMBL" id="LT981265">
    <property type="protein sequence ID" value="SPC34535.1"/>
    <property type="molecule type" value="Genomic_DNA"/>
</dbReference>
<dbReference type="GeneID" id="41595369"/>
<dbReference type="RefSeq" id="WP_103286827.1">
    <property type="nucleotide sequence ID" value="NZ_LT981265.1"/>
</dbReference>
<proteinExistence type="predicted"/>
<keyword evidence="1" id="KW-0969">Cilium</keyword>
<dbReference type="GO" id="GO:0005198">
    <property type="term" value="F:structural molecule activity"/>
    <property type="evidence" value="ECO:0007669"/>
    <property type="project" value="InterPro"/>
</dbReference>
<dbReference type="Proteomes" id="UP000236248">
    <property type="component" value="Chromosome NCAV"/>
</dbReference>
<evidence type="ECO:0000313" key="1">
    <source>
        <dbReference type="EMBL" id="SPC34535.1"/>
    </source>
</evidence>
<accession>A0A2K5ASB9</accession>
<keyword evidence="1" id="KW-0282">Flagellum</keyword>
<name>A0A2K5ASB9_9ARCH</name>
<dbReference type="GO" id="GO:0097588">
    <property type="term" value="P:archaeal or bacterial-type flagellum-dependent cell motility"/>
    <property type="evidence" value="ECO:0007669"/>
    <property type="project" value="InterPro"/>
</dbReference>
<dbReference type="KEGG" id="ncv:NCAV_1369"/>
<gene>
    <name evidence="1" type="primary">flaG</name>
    <name evidence="1" type="ORF">NCAV_1369</name>
</gene>
<organism evidence="1 2">
    <name type="scientific">Candidatus Nitrosocaldus cavascurensis</name>
    <dbReference type="NCBI Taxonomy" id="2058097"/>
    <lineage>
        <taxon>Archaea</taxon>
        <taxon>Nitrososphaerota</taxon>
        <taxon>Nitrososphaeria</taxon>
        <taxon>Candidatus Nitrosocaldales</taxon>
        <taxon>Candidatus Nitrosocaldaceae</taxon>
        <taxon>Candidatus Nitrosocaldus</taxon>
    </lineage>
</organism>
<evidence type="ECO:0000313" key="2">
    <source>
        <dbReference type="Proteomes" id="UP000236248"/>
    </source>
</evidence>
<protein>
    <submittedName>
        <fullName evidence="1">Putative Archaeal flagellar protein FlaG</fullName>
    </submittedName>
</protein>
<dbReference type="Pfam" id="PF01917">
    <property type="entry name" value="Flagellin_arch-type"/>
    <property type="match status" value="1"/>
</dbReference>